<reference evidence="8" key="1">
    <citation type="submission" date="2018-02" db="EMBL/GenBank/DDBJ databases">
        <authorList>
            <person name="Hausmann B."/>
        </authorList>
    </citation>
    <scope>NUCLEOTIDE SEQUENCE [LARGE SCALE GENOMIC DNA]</scope>
    <source>
        <strain evidence="8">Peat soil MAG SbA1</strain>
    </source>
</reference>
<feature type="domain" description="Peptidase S9A N-terminal" evidence="6">
    <location>
        <begin position="33"/>
        <end position="430"/>
    </location>
</feature>
<dbReference type="AlphaFoldDB" id="A0A2U3K636"/>
<dbReference type="Gene3D" id="2.130.10.120">
    <property type="entry name" value="Prolyl oligopeptidase, N-terminal domain"/>
    <property type="match status" value="1"/>
</dbReference>
<dbReference type="OrthoDB" id="9801421at2"/>
<dbReference type="InterPro" id="IPR002470">
    <property type="entry name" value="Peptidase_S9A"/>
</dbReference>
<dbReference type="PRINTS" id="PR00862">
    <property type="entry name" value="PROLIGOPTASE"/>
</dbReference>
<evidence type="ECO:0000313" key="7">
    <source>
        <dbReference type="EMBL" id="SPF35134.1"/>
    </source>
</evidence>
<dbReference type="InterPro" id="IPR001375">
    <property type="entry name" value="Peptidase_S9_cat"/>
</dbReference>
<dbReference type="SUPFAM" id="SSF50993">
    <property type="entry name" value="Peptidase/esterase 'gauge' domain"/>
    <property type="match status" value="1"/>
</dbReference>
<dbReference type="EC" id="3.4.21.83" evidence="7"/>
<dbReference type="SUPFAM" id="SSF53474">
    <property type="entry name" value="alpha/beta-Hydrolases"/>
    <property type="match status" value="1"/>
</dbReference>
<dbReference type="PANTHER" id="PTHR11757:SF19">
    <property type="entry name" value="PROLYL ENDOPEPTIDASE-LIKE"/>
    <property type="match status" value="1"/>
</dbReference>
<name>A0A2U3K636_9BACT</name>
<dbReference type="GO" id="GO:0004252">
    <property type="term" value="F:serine-type endopeptidase activity"/>
    <property type="evidence" value="ECO:0007669"/>
    <property type="project" value="UniProtKB-EC"/>
</dbReference>
<feature type="domain" description="Peptidase S9 prolyl oligopeptidase catalytic" evidence="5">
    <location>
        <begin position="491"/>
        <end position="706"/>
    </location>
</feature>
<dbReference type="PANTHER" id="PTHR11757">
    <property type="entry name" value="PROTEASE FAMILY S9A OLIGOPEPTIDASE"/>
    <property type="match status" value="1"/>
</dbReference>
<accession>A0A2U3K636</accession>
<evidence type="ECO:0000259" key="5">
    <source>
        <dbReference type="Pfam" id="PF00326"/>
    </source>
</evidence>
<evidence type="ECO:0000256" key="1">
    <source>
        <dbReference type="ARBA" id="ARBA00005228"/>
    </source>
</evidence>
<dbReference type="Proteomes" id="UP000238701">
    <property type="component" value="Unassembled WGS sequence"/>
</dbReference>
<evidence type="ECO:0000313" key="8">
    <source>
        <dbReference type="Proteomes" id="UP000238701"/>
    </source>
</evidence>
<keyword evidence="2 7" id="KW-0645">Protease</keyword>
<dbReference type="InterPro" id="IPR023302">
    <property type="entry name" value="Pept_S9A_N"/>
</dbReference>
<dbReference type="InterPro" id="IPR051543">
    <property type="entry name" value="Serine_Peptidase_S9A"/>
</dbReference>
<dbReference type="Pfam" id="PF02897">
    <property type="entry name" value="Peptidase_S9_N"/>
    <property type="match status" value="1"/>
</dbReference>
<gene>
    <name evidence="7" type="primary">ptrB</name>
    <name evidence="7" type="ORF">SBA1_140024</name>
</gene>
<dbReference type="InterPro" id="IPR029058">
    <property type="entry name" value="AB_hydrolase_fold"/>
</dbReference>
<evidence type="ECO:0000256" key="4">
    <source>
        <dbReference type="ARBA" id="ARBA00022825"/>
    </source>
</evidence>
<dbReference type="EMBL" id="OMOD01000046">
    <property type="protein sequence ID" value="SPF35134.1"/>
    <property type="molecule type" value="Genomic_DNA"/>
</dbReference>
<organism evidence="7 8">
    <name type="scientific">Candidatus Sulfotelmatobacter kueseliae</name>
    <dbReference type="NCBI Taxonomy" id="2042962"/>
    <lineage>
        <taxon>Bacteria</taxon>
        <taxon>Pseudomonadati</taxon>
        <taxon>Acidobacteriota</taxon>
        <taxon>Terriglobia</taxon>
        <taxon>Terriglobales</taxon>
        <taxon>Candidatus Korobacteraceae</taxon>
        <taxon>Candidatus Sulfotelmatobacter</taxon>
    </lineage>
</organism>
<dbReference type="Gene3D" id="3.40.50.1820">
    <property type="entry name" value="alpha/beta hydrolase"/>
    <property type="match status" value="1"/>
</dbReference>
<protein>
    <submittedName>
        <fullName evidence="7">Protease 2</fullName>
        <ecNumber evidence="7">3.4.21.83</ecNumber>
    </submittedName>
</protein>
<dbReference type="GO" id="GO:0006508">
    <property type="term" value="P:proteolysis"/>
    <property type="evidence" value="ECO:0007669"/>
    <property type="project" value="UniProtKB-KW"/>
</dbReference>
<dbReference type="FunFam" id="3.40.50.1820:FF:000005">
    <property type="entry name" value="Prolyl endopeptidase"/>
    <property type="match status" value="1"/>
</dbReference>
<evidence type="ECO:0000256" key="3">
    <source>
        <dbReference type="ARBA" id="ARBA00022801"/>
    </source>
</evidence>
<proteinExistence type="inferred from homology"/>
<comment type="similarity">
    <text evidence="1">Belongs to the peptidase S9A family.</text>
</comment>
<keyword evidence="3 7" id="KW-0378">Hydrolase</keyword>
<evidence type="ECO:0000259" key="6">
    <source>
        <dbReference type="Pfam" id="PF02897"/>
    </source>
</evidence>
<keyword evidence="4" id="KW-0720">Serine protease</keyword>
<evidence type="ECO:0000256" key="2">
    <source>
        <dbReference type="ARBA" id="ARBA00022670"/>
    </source>
</evidence>
<sequence>MNRTFLPRVKVGVLLLVAVLVLAGADTGSLPAPPVAKKVPHMTEINGHKMVDNYFWLRDKANPEVRAYLEAENAYTDAVMKPMEAFQKKLYDEMLSRVKETDVDVPYKEGDYFYYTRTEAGKQYQIRCRRKASADAPEEVLLDINELAKGQAFMSVAAYAVSPDGNLLAYSFDNTGFRQFQLAVKDLRTGKTLVDHAERVGSVVWANDNQTIFYTQEDAVSKRQYRLYRHTAGTAGPDSLVYEEKDERFDVYARKARSQAYIFLISASHTTSEARYIPADQPLAEFHVMESRQPNVEYYPDHNGDSFYIRVNDTGRNFRLVKAPVGDAGRKNWREVVAHNSNVMLDGTDFFQNYYVLYERENGLPQIRVSDLRSGQSRRIEFPEPAYAAYPYVNRVYDTTEFRYGYQSAITPASVFAYDMEKGTSTLLKQTEVPGGYDRTRYQVEQIYATAADGAKIPISVMYRKGTKLDGKEALYLYGYGSYGAPIDMFFNSNIFSMADRGVVTAVAHIRGGGEMGKAWHDAGRMMNKKTTFTDFISCAEYLVKNGYGSKDRLVIEGRSAGGLLMGAVLNMRPDLFRAALVGVPFVDVINTMLDESLPLTVGEFEEWGNPKEQAAFDYMITYSPYDNIEAKAYPSMLVKTSFNDSQVMYWEPAKYVAKMRALRTDHNILIFKTNLSPAGHGGASGRYDRLHEAAFDYAYILTQMGIEN</sequence>
<dbReference type="Pfam" id="PF00326">
    <property type="entry name" value="Peptidase_S9"/>
    <property type="match status" value="1"/>
</dbReference>